<dbReference type="AlphaFoldDB" id="Q17CN2"/>
<organism evidence="1 2">
    <name type="scientific">Aedes aegypti</name>
    <name type="common">Yellowfever mosquito</name>
    <name type="synonym">Culex aegypti</name>
    <dbReference type="NCBI Taxonomy" id="7159"/>
    <lineage>
        <taxon>Eukaryota</taxon>
        <taxon>Metazoa</taxon>
        <taxon>Ecdysozoa</taxon>
        <taxon>Arthropoda</taxon>
        <taxon>Hexapoda</taxon>
        <taxon>Insecta</taxon>
        <taxon>Pterygota</taxon>
        <taxon>Neoptera</taxon>
        <taxon>Endopterygota</taxon>
        <taxon>Diptera</taxon>
        <taxon>Nematocera</taxon>
        <taxon>Culicoidea</taxon>
        <taxon>Culicidae</taxon>
        <taxon>Culicinae</taxon>
        <taxon>Aedini</taxon>
        <taxon>Aedes</taxon>
        <taxon>Stegomyia</taxon>
    </lineage>
</organism>
<dbReference type="PaxDb" id="7159-AAEL004539-PA"/>
<gene>
    <name evidence="1" type="ORF">AaeL_AAEL004539</name>
</gene>
<reference evidence="1" key="1">
    <citation type="submission" date="2005-10" db="EMBL/GenBank/DDBJ databases">
        <authorList>
            <person name="Loftus B.J."/>
            <person name="Nene V.M."/>
            <person name="Hannick L.I."/>
            <person name="Bidwell S."/>
            <person name="Haas B."/>
            <person name="Amedeo P."/>
            <person name="Orvis J."/>
            <person name="Wortman J.R."/>
            <person name="White O.R."/>
            <person name="Salzberg S."/>
            <person name="Shumway M."/>
            <person name="Koo H."/>
            <person name="Zhao Y."/>
            <person name="Holmes M."/>
            <person name="Miller J."/>
            <person name="Schatz M."/>
            <person name="Pop M."/>
            <person name="Pai G."/>
            <person name="Utterback T."/>
            <person name="Rogers Y.-H."/>
            <person name="Kravitz S."/>
            <person name="Fraser C.M."/>
        </authorList>
    </citation>
    <scope>NUCLEOTIDE SEQUENCE</scope>
    <source>
        <strain evidence="1">Liverpool</strain>
    </source>
</reference>
<evidence type="ECO:0000313" key="1">
    <source>
        <dbReference type="EMBL" id="EAT44065.1"/>
    </source>
</evidence>
<evidence type="ECO:0000313" key="2">
    <source>
        <dbReference type="Proteomes" id="UP000682892"/>
    </source>
</evidence>
<protein>
    <submittedName>
        <fullName evidence="1">AAEL004539-PA</fullName>
    </submittedName>
</protein>
<accession>Q17CN2</accession>
<reference evidence="1" key="2">
    <citation type="journal article" date="2007" name="Science">
        <title>Genome sequence of Aedes aegypti, a major arbovirus vector.</title>
        <authorList>
            <person name="Nene V."/>
            <person name="Wortman J.R."/>
            <person name="Lawson D."/>
            <person name="Haas B."/>
            <person name="Kodira C."/>
            <person name="Tu Z.J."/>
            <person name="Loftus B."/>
            <person name="Xi Z."/>
            <person name="Megy K."/>
            <person name="Grabherr M."/>
            <person name="Ren Q."/>
            <person name="Zdobnov E.M."/>
            <person name="Lobo N.F."/>
            <person name="Campbell K.S."/>
            <person name="Brown S.E."/>
            <person name="Bonaldo M.F."/>
            <person name="Zhu J."/>
            <person name="Sinkins S.P."/>
            <person name="Hogenkamp D.G."/>
            <person name="Amedeo P."/>
            <person name="Arensburger P."/>
            <person name="Atkinson P.W."/>
            <person name="Bidwell S."/>
            <person name="Biedler J."/>
            <person name="Birney E."/>
            <person name="Bruggner R.V."/>
            <person name="Costas J."/>
            <person name="Coy M.R."/>
            <person name="Crabtree J."/>
            <person name="Crawford M."/>
            <person name="Debruyn B."/>
            <person name="Decaprio D."/>
            <person name="Eiglmeier K."/>
            <person name="Eisenstadt E."/>
            <person name="El-Dorry H."/>
            <person name="Gelbart W.M."/>
            <person name="Gomes S.L."/>
            <person name="Hammond M."/>
            <person name="Hannick L.I."/>
            <person name="Hogan J.R."/>
            <person name="Holmes M.H."/>
            <person name="Jaffe D."/>
            <person name="Johnston J.S."/>
            <person name="Kennedy R.C."/>
            <person name="Koo H."/>
            <person name="Kravitz S."/>
            <person name="Kriventseva E.V."/>
            <person name="Kulp D."/>
            <person name="Labutti K."/>
            <person name="Lee E."/>
            <person name="Li S."/>
            <person name="Lovin D.D."/>
            <person name="Mao C."/>
            <person name="Mauceli E."/>
            <person name="Menck C.F."/>
            <person name="Miller J.R."/>
            <person name="Montgomery P."/>
            <person name="Mori A."/>
            <person name="Nascimento A.L."/>
            <person name="Naveira H.F."/>
            <person name="Nusbaum C."/>
            <person name="O'leary S."/>
            <person name="Orvis J."/>
            <person name="Pertea M."/>
            <person name="Quesneville H."/>
            <person name="Reidenbach K.R."/>
            <person name="Rogers Y.H."/>
            <person name="Roth C.W."/>
            <person name="Schneider J.R."/>
            <person name="Schatz M."/>
            <person name="Shumway M."/>
            <person name="Stanke M."/>
            <person name="Stinson E.O."/>
            <person name="Tubio J.M."/>
            <person name="Vanzee J.P."/>
            <person name="Verjovski-Almeida S."/>
            <person name="Werner D."/>
            <person name="White O."/>
            <person name="Wyder S."/>
            <person name="Zeng Q."/>
            <person name="Zhao Q."/>
            <person name="Zhao Y."/>
            <person name="Hill C.A."/>
            <person name="Raikhel A.S."/>
            <person name="Soares M.B."/>
            <person name="Knudson D.L."/>
            <person name="Lee N.H."/>
            <person name="Galagan J."/>
            <person name="Salzberg S.L."/>
            <person name="Paulsen I.T."/>
            <person name="Dimopoulos G."/>
            <person name="Collins F.H."/>
            <person name="Birren B."/>
            <person name="Fraser-Liggett C.M."/>
            <person name="Severson D.W."/>
        </authorList>
    </citation>
    <scope>NUCLEOTIDE SEQUENCE [LARGE SCALE GENOMIC DNA]</scope>
    <source>
        <strain evidence="1">Liverpool</strain>
    </source>
</reference>
<sequence length="57" mass="6203">MITGFILRFGLGSVRSPARGKSSADRRLACVPRRLDTAMAAHVKPILRLVGKNLLNT</sequence>
<dbReference type="HOGENOM" id="CLU_2998247_0_0_1"/>
<reference evidence="1" key="3">
    <citation type="submission" date="2012-09" db="EMBL/GenBank/DDBJ databases">
        <authorList>
            <consortium name="VectorBase"/>
        </authorList>
    </citation>
    <scope>NUCLEOTIDE SEQUENCE</scope>
    <source>
        <strain evidence="1">Liverpool</strain>
    </source>
</reference>
<dbReference type="EMBL" id="CH477307">
    <property type="protein sequence ID" value="EAT44065.1"/>
    <property type="molecule type" value="Genomic_DNA"/>
</dbReference>
<dbReference type="Proteomes" id="UP000682892">
    <property type="component" value="Chromosome 2"/>
</dbReference>
<proteinExistence type="predicted"/>
<name>Q17CN2_AEDAE</name>